<dbReference type="SUPFAM" id="SSF109604">
    <property type="entry name" value="HD-domain/PDEase-like"/>
    <property type="match status" value="1"/>
</dbReference>
<dbReference type="CDD" id="cd05399">
    <property type="entry name" value="NT_Rel-Spo_like"/>
    <property type="match status" value="1"/>
</dbReference>
<dbReference type="Proteomes" id="UP000035760">
    <property type="component" value="Unassembled WGS sequence"/>
</dbReference>
<comment type="similarity">
    <text evidence="1">Belongs to the RelA/SpoT family.</text>
</comment>
<dbReference type="InterPro" id="IPR004095">
    <property type="entry name" value="TGS"/>
</dbReference>
<dbReference type="Pfam" id="PF13291">
    <property type="entry name" value="ACT_4"/>
    <property type="match status" value="1"/>
</dbReference>
<dbReference type="Gene3D" id="3.30.70.260">
    <property type="match status" value="1"/>
</dbReference>
<accession>W6MB00</accession>
<keyword evidence="10" id="KW-1185">Reference proteome</keyword>
<feature type="domain" description="ACT" evidence="6">
    <location>
        <begin position="684"/>
        <end position="757"/>
    </location>
</feature>
<dbReference type="Gene3D" id="1.10.3210.10">
    <property type="entry name" value="Hypothetical protein af1432"/>
    <property type="match status" value="1"/>
</dbReference>
<dbReference type="Pfam" id="PF13328">
    <property type="entry name" value="HD_4"/>
    <property type="match status" value="1"/>
</dbReference>
<dbReference type="Gene3D" id="3.30.460.10">
    <property type="entry name" value="Beta Polymerase, domain 2"/>
    <property type="match status" value="1"/>
</dbReference>
<evidence type="ECO:0000256" key="3">
    <source>
        <dbReference type="ARBA" id="ARBA00024329"/>
    </source>
</evidence>
<feature type="domain" description="TGS" evidence="8">
    <location>
        <begin position="438"/>
        <end position="499"/>
    </location>
</feature>
<dbReference type="InterPro" id="IPR045600">
    <property type="entry name" value="RelA/SpoT_AH_RIS"/>
</dbReference>
<evidence type="ECO:0000313" key="10">
    <source>
        <dbReference type="Proteomes" id="UP000035760"/>
    </source>
</evidence>
<dbReference type="InterPro" id="IPR033655">
    <property type="entry name" value="TGS_RelA/SpoT"/>
</dbReference>
<reference evidence="9" key="2">
    <citation type="submission" date="2014-03" db="EMBL/GenBank/DDBJ databases">
        <title>Candidatus Competibacter-lineage genomes retrieved from metagenomes reveal functional metabolic diversity.</title>
        <authorList>
            <person name="McIlroy S.J."/>
            <person name="Albertsen M."/>
            <person name="Andresen E.K."/>
            <person name="Saunders A.M."/>
            <person name="Kristiansen R."/>
            <person name="Stokholm-Bjerregaard M."/>
            <person name="Nielsen K.L."/>
            <person name="Nielsen P.H."/>
        </authorList>
    </citation>
    <scope>NUCLEOTIDE SEQUENCE</scope>
    <source>
        <strain evidence="9">Run_A_D11</strain>
    </source>
</reference>
<evidence type="ECO:0000256" key="2">
    <source>
        <dbReference type="ARBA" id="ARBA00022801"/>
    </source>
</evidence>
<dbReference type="SMART" id="SM00471">
    <property type="entry name" value="HDc"/>
    <property type="match status" value="1"/>
</dbReference>
<dbReference type="UniPathway" id="UPA00908">
    <property type="reaction ID" value="UER00886"/>
</dbReference>
<dbReference type="InterPro" id="IPR043519">
    <property type="entry name" value="NT_sf"/>
</dbReference>
<evidence type="ECO:0000259" key="8">
    <source>
        <dbReference type="PROSITE" id="PS51880"/>
    </source>
</evidence>
<dbReference type="GO" id="GO:0005886">
    <property type="term" value="C:plasma membrane"/>
    <property type="evidence" value="ECO:0007669"/>
    <property type="project" value="TreeGrafter"/>
</dbReference>
<dbReference type="InterPro" id="IPR007685">
    <property type="entry name" value="RelA_SpoT"/>
</dbReference>
<feature type="domain" description="HD" evidence="7">
    <location>
        <begin position="73"/>
        <end position="172"/>
    </location>
</feature>
<dbReference type="InterPro" id="IPR012675">
    <property type="entry name" value="Beta-grasp_dom_sf"/>
</dbReference>
<dbReference type="AlphaFoldDB" id="W6MB00"/>
<evidence type="ECO:0000259" key="6">
    <source>
        <dbReference type="PROSITE" id="PS51671"/>
    </source>
</evidence>
<dbReference type="PANTHER" id="PTHR21262:SF36">
    <property type="entry name" value="BIFUNCTIONAL (P)PPGPP SYNTHASE_HYDROLASE SPOT"/>
    <property type="match status" value="1"/>
</dbReference>
<evidence type="ECO:0000256" key="5">
    <source>
        <dbReference type="ARBA" id="ARBA00047968"/>
    </source>
</evidence>
<evidence type="ECO:0000313" key="9">
    <source>
        <dbReference type="EMBL" id="CDI03210.1"/>
    </source>
</evidence>
<dbReference type="GO" id="GO:0008728">
    <property type="term" value="F:GTP diphosphokinase activity"/>
    <property type="evidence" value="ECO:0007669"/>
    <property type="project" value="TreeGrafter"/>
</dbReference>
<dbReference type="SUPFAM" id="SSF81271">
    <property type="entry name" value="TGS-like"/>
    <property type="match status" value="1"/>
</dbReference>
<dbReference type="PROSITE" id="PS51671">
    <property type="entry name" value="ACT"/>
    <property type="match status" value="1"/>
</dbReference>
<dbReference type="Pfam" id="PF04607">
    <property type="entry name" value="RelA_SpoT"/>
    <property type="match status" value="1"/>
</dbReference>
<comment type="caution">
    <text evidence="9">The sequence shown here is derived from an EMBL/GenBank/DDBJ whole genome shotgun (WGS) entry which is preliminary data.</text>
</comment>
<evidence type="ECO:0000256" key="4">
    <source>
        <dbReference type="ARBA" id="ARBA00024387"/>
    </source>
</evidence>
<dbReference type="PANTHER" id="PTHR21262">
    <property type="entry name" value="GUANOSINE-3',5'-BIS DIPHOSPHATE 3'-PYROPHOSPHOHYDROLASE"/>
    <property type="match status" value="1"/>
</dbReference>
<dbReference type="GO" id="GO:0042594">
    <property type="term" value="P:response to starvation"/>
    <property type="evidence" value="ECO:0007669"/>
    <property type="project" value="TreeGrafter"/>
</dbReference>
<evidence type="ECO:0000256" key="1">
    <source>
        <dbReference type="ARBA" id="ARBA00007476"/>
    </source>
</evidence>
<sequence length="757" mass="85627">MSAPLRETRNELQPLGQLPVDDEWLDDLRLRIDDFCALVAEYLEPEQVEEQRAACRFAAEAHAGVYRKSGEPYIFHPLAVARILANVRFDHETLLAALLHDVIEDTHHTKEHISAQFGLEVAELVDGVSKLTQIQFNSKLEAQAENFRKMFLAMAKDLRVIMIKLADRLHNMRTLGSMRSESRRRIARETLEIYAPIAGRLGMNHLRQELEDLGLNHLYPFRFRVLQEAVRKMSGNRREIVSQMEARIDAHLQQEGISARVLGRNKHIWGIYQKMRGKLPLPLQEHSTRPAHDSDRAAARKTRAFREVYDVYAVRIIVDSVDTCYRVLGMAHSLYKPIMGRFKDYIAIPKANGYQSLHTVLFGPGGVPIELQIRTEEMHVMAEVGVAAHWRYKPDGQDEDGRAQQRVREWLRKLLDMQRRAGDPVDFLESVKIDLFPDEVYVFTPRGEIIELPRGATAVDFAYTIHSDVGNTCVGARVDRRLVPLRTPLSTGQTVEVIITPTARPNPAWLNFVVTAKARASIRHYLKHLQRDEAILLGKRLLEKSLAGRVNGLNELPPERIKALVREFNLTRFDELLAEIGLGNRVAALIAKRLLPDSEQEAPPPSSDASAQPLLIKGTEGTVVSFGKCCRPVPGDAIIGFLNTGRGIVVHRDHCKNVTGYKKSAEKWIEVEWAQNIAAEFSAELRLEIVNQRGALATIAAAISETDTNIETINTVERDGSTITMYLLLNVRGRSHLARVMRRLRTLPETMKLARRG</sequence>
<dbReference type="InterPro" id="IPR012676">
    <property type="entry name" value="TGS-like"/>
</dbReference>
<dbReference type="SUPFAM" id="SSF55021">
    <property type="entry name" value="ACT-like"/>
    <property type="match status" value="1"/>
</dbReference>
<dbReference type="InterPro" id="IPR002912">
    <property type="entry name" value="ACT_dom"/>
</dbReference>
<dbReference type="STRING" id="1400863.BN873_460014"/>
<dbReference type="InterPro" id="IPR006674">
    <property type="entry name" value="HD_domain"/>
</dbReference>
<organism evidence="9 10">
    <name type="scientific">Candidatus Competibacter denitrificans Run_A_D11</name>
    <dbReference type="NCBI Taxonomy" id="1400863"/>
    <lineage>
        <taxon>Bacteria</taxon>
        <taxon>Pseudomonadati</taxon>
        <taxon>Pseudomonadota</taxon>
        <taxon>Gammaproteobacteria</taxon>
        <taxon>Candidatus Competibacteraceae</taxon>
        <taxon>Candidatus Competibacter</taxon>
    </lineage>
</organism>
<dbReference type="InterPro" id="IPR045865">
    <property type="entry name" value="ACT-like_dom_sf"/>
</dbReference>
<dbReference type="PROSITE" id="PS51880">
    <property type="entry name" value="TGS"/>
    <property type="match status" value="1"/>
</dbReference>
<dbReference type="FunFam" id="3.10.20.30:FF:000002">
    <property type="entry name" value="GTP pyrophosphokinase (RelA/SpoT)"/>
    <property type="match status" value="1"/>
</dbReference>
<dbReference type="CDD" id="cd01668">
    <property type="entry name" value="TGS_RSH"/>
    <property type="match status" value="1"/>
</dbReference>
<proteinExistence type="inferred from homology"/>
<dbReference type="InterPro" id="IPR003607">
    <property type="entry name" value="HD/PDEase_dom"/>
</dbReference>
<keyword evidence="9" id="KW-0808">Transferase</keyword>
<dbReference type="Pfam" id="PF19296">
    <property type="entry name" value="RelA_AH_RIS"/>
    <property type="match status" value="1"/>
</dbReference>
<dbReference type="Pfam" id="PF02824">
    <property type="entry name" value="TGS"/>
    <property type="match status" value="1"/>
</dbReference>
<evidence type="ECO:0000259" key="7">
    <source>
        <dbReference type="PROSITE" id="PS51831"/>
    </source>
</evidence>
<comment type="catalytic activity">
    <reaction evidence="5">
        <text>guanosine 3',5'-bis(diphosphate) + H2O = GDP + diphosphate + H(+)</text>
        <dbReference type="Rhea" id="RHEA:14253"/>
        <dbReference type="ChEBI" id="CHEBI:15377"/>
        <dbReference type="ChEBI" id="CHEBI:15378"/>
        <dbReference type="ChEBI" id="CHEBI:33019"/>
        <dbReference type="ChEBI" id="CHEBI:58189"/>
        <dbReference type="ChEBI" id="CHEBI:77828"/>
        <dbReference type="EC" id="3.1.7.2"/>
    </reaction>
</comment>
<reference evidence="9" key="1">
    <citation type="submission" date="2013-07" db="EMBL/GenBank/DDBJ databases">
        <authorList>
            <person name="McIlroy S."/>
        </authorList>
    </citation>
    <scope>NUCLEOTIDE SEQUENCE [LARGE SCALE GENOMIC DNA]</scope>
    <source>
        <strain evidence="9">Run_A_D11</strain>
    </source>
</reference>
<gene>
    <name evidence="9" type="primary">spoT</name>
    <name evidence="9" type="ORF">BN873_460014</name>
</gene>
<dbReference type="PROSITE" id="PS51831">
    <property type="entry name" value="HD"/>
    <property type="match status" value="1"/>
</dbReference>
<dbReference type="OrthoDB" id="9805041at2"/>
<dbReference type="SMART" id="SM00954">
    <property type="entry name" value="RelA_SpoT"/>
    <property type="match status" value="1"/>
</dbReference>
<dbReference type="EMBL" id="CBTJ020000054">
    <property type="protein sequence ID" value="CDI03210.1"/>
    <property type="molecule type" value="Genomic_DNA"/>
</dbReference>
<dbReference type="FunFam" id="1.10.3210.10:FF:000001">
    <property type="entry name" value="GTP pyrophosphokinase RelA"/>
    <property type="match status" value="1"/>
</dbReference>
<dbReference type="SUPFAM" id="SSF81301">
    <property type="entry name" value="Nucleotidyltransferase"/>
    <property type="match status" value="1"/>
</dbReference>
<dbReference type="RefSeq" id="WP_082161237.1">
    <property type="nucleotide sequence ID" value="NZ_CBTJ020000054.1"/>
</dbReference>
<name>W6MB00_9GAMM</name>
<dbReference type="EC" id="3.1.7.2" evidence="4"/>
<dbReference type="GO" id="GO:0008893">
    <property type="term" value="F:guanosine-3',5'-bis(diphosphate) 3'-diphosphatase activity"/>
    <property type="evidence" value="ECO:0007669"/>
    <property type="project" value="UniProtKB-EC"/>
</dbReference>
<dbReference type="Gene3D" id="3.10.20.30">
    <property type="match status" value="1"/>
</dbReference>
<comment type="pathway">
    <text evidence="3">Purine metabolism; ppGpp biosynthesis; ppGpp from GDP: step 1/1.</text>
</comment>
<dbReference type="CDD" id="cd04876">
    <property type="entry name" value="ACT_RelA-SpoT"/>
    <property type="match status" value="1"/>
</dbReference>
<dbReference type="GO" id="GO:0015970">
    <property type="term" value="P:guanosine tetraphosphate biosynthetic process"/>
    <property type="evidence" value="ECO:0007669"/>
    <property type="project" value="UniProtKB-UniPathway"/>
</dbReference>
<keyword evidence="2 9" id="KW-0378">Hydrolase</keyword>
<dbReference type="CDD" id="cd00077">
    <property type="entry name" value="HDc"/>
    <property type="match status" value="1"/>
</dbReference>
<protein>
    <recommendedName>
        <fullName evidence="4">guanosine-3',5'-bis(diphosphate) 3'-diphosphatase</fullName>
        <ecNumber evidence="4">3.1.7.2</ecNumber>
    </recommendedName>
</protein>